<accession>A0ABU4HIC3</accession>
<dbReference type="InterPro" id="IPR045079">
    <property type="entry name" value="Oxoprolinase-like"/>
</dbReference>
<evidence type="ECO:0000313" key="3">
    <source>
        <dbReference type="Proteomes" id="UP001284601"/>
    </source>
</evidence>
<dbReference type="Pfam" id="PF02538">
    <property type="entry name" value="Hydantoinase_B"/>
    <property type="match status" value="1"/>
</dbReference>
<organism evidence="2 3">
    <name type="scientific">Conexibacter stalactiti</name>
    <dbReference type="NCBI Taxonomy" id="1940611"/>
    <lineage>
        <taxon>Bacteria</taxon>
        <taxon>Bacillati</taxon>
        <taxon>Actinomycetota</taxon>
        <taxon>Thermoleophilia</taxon>
        <taxon>Solirubrobacterales</taxon>
        <taxon>Conexibacteraceae</taxon>
        <taxon>Conexibacter</taxon>
    </lineage>
</organism>
<proteinExistence type="predicted"/>
<gene>
    <name evidence="2" type="ORF">R7226_01860</name>
</gene>
<dbReference type="RefSeq" id="WP_318595328.1">
    <property type="nucleotide sequence ID" value="NZ_JAWSTH010000002.1"/>
</dbReference>
<feature type="domain" description="Hydantoinase B/oxoprolinase" evidence="1">
    <location>
        <begin position="16"/>
        <end position="539"/>
    </location>
</feature>
<dbReference type="PANTHER" id="PTHR11365">
    <property type="entry name" value="5-OXOPROLINASE RELATED"/>
    <property type="match status" value="1"/>
</dbReference>
<name>A0ABU4HIC3_9ACTN</name>
<reference evidence="3" key="1">
    <citation type="submission" date="2023-07" db="EMBL/GenBank/DDBJ databases">
        <title>Conexibacter stalactiti sp. nov., isolated from stalactites in a lava cave and emended description of the genus Conexibacter.</title>
        <authorList>
            <person name="Lee S.D."/>
        </authorList>
    </citation>
    <scope>NUCLEOTIDE SEQUENCE [LARGE SCALE GENOMIC DNA]</scope>
    <source>
        <strain evidence="3">KCTC 39840</strain>
    </source>
</reference>
<keyword evidence="3" id="KW-1185">Reference proteome</keyword>
<protein>
    <submittedName>
        <fullName evidence="2">Hydantoinase B/oxoprolinase family protein</fullName>
    </submittedName>
</protein>
<dbReference type="PANTHER" id="PTHR11365:SF23">
    <property type="entry name" value="HYPOTHETICAL 5-OXOPROLINASE (EUROFUNG)-RELATED"/>
    <property type="match status" value="1"/>
</dbReference>
<dbReference type="InterPro" id="IPR003692">
    <property type="entry name" value="Hydantoinase_B"/>
</dbReference>
<evidence type="ECO:0000313" key="2">
    <source>
        <dbReference type="EMBL" id="MDW5593065.1"/>
    </source>
</evidence>
<dbReference type="Proteomes" id="UP001284601">
    <property type="component" value="Unassembled WGS sequence"/>
</dbReference>
<comment type="caution">
    <text evidence="2">The sequence shown here is derived from an EMBL/GenBank/DDBJ whole genome shotgun (WGS) entry which is preliminary data.</text>
</comment>
<sequence length="624" mass="67579">MSESSAQLEQANDGFDPITFSVMLSRFNEIVKEMTQTLERTAWSAVLALVHDYSCAIYDARQRQVAMGDALPIHVTSMHLVLDAIAESFGDDINEGDVFLCNHPFMGNTHVGDVVTAEPVFANGQHLFWSVAKGHQQDIGAFIPASLVPQARDVWQEGLHIPPVKIYDRGAPRKDVIEFYLANLRYKDMLRGDLHAQLGSIRKGRVRLRELVDEYGIDTVVQGVDRIIDYSDKRMGHAIQAIPDGVYRAEGWVDSDGADAVDIPIKVTVTIDGDRAHVDYAGSAPQSPTGINGTFATSQGAGAIPFLYYIDPDVPHNHGCLRHLEVSAPEGTICNARYPASTSAATVLPTDAMQDIINKAMVDAAPDLVIAGSARCAGQPMLSGFDDRNNEVWGALFANNGGGGPAARGADGWPIYITPAAMGGQKASPIEQLELLYPLLCLEMEIEPDSMGLGEYIGGPGIRFAVQPTHSSIEGVSWGDGLENPPHGIRGGTMAAGGGQYIEQVDGSRRFLSANAHFRIDSAETHVGVSTGGGGWGNPYDRDVEDVRRDVRDGIVSRRLAEDVCGVVLTGETFEIDWTATAQRRAALRRTGRPPVEPTRPSASTWRRRTMTGRDIYLLNPVLP</sequence>
<evidence type="ECO:0000259" key="1">
    <source>
        <dbReference type="Pfam" id="PF02538"/>
    </source>
</evidence>
<dbReference type="EMBL" id="JAWSTH010000002">
    <property type="protein sequence ID" value="MDW5593065.1"/>
    <property type="molecule type" value="Genomic_DNA"/>
</dbReference>